<dbReference type="InterPro" id="IPR002347">
    <property type="entry name" value="SDR_fam"/>
</dbReference>
<evidence type="ECO:0000256" key="1">
    <source>
        <dbReference type="ARBA" id="ARBA00006484"/>
    </source>
</evidence>
<evidence type="ECO:0000256" key="17">
    <source>
        <dbReference type="ARBA" id="ARBA00048611"/>
    </source>
</evidence>
<evidence type="ECO:0000256" key="4">
    <source>
        <dbReference type="ARBA" id="ARBA00039060"/>
    </source>
</evidence>
<dbReference type="SUPFAM" id="SSF51735">
    <property type="entry name" value="NAD(P)-binding Rossmann-fold domains"/>
    <property type="match status" value="1"/>
</dbReference>
<keyword evidence="23" id="KW-1185">Reference proteome</keyword>
<evidence type="ECO:0000256" key="10">
    <source>
        <dbReference type="ARBA" id="ARBA00047672"/>
    </source>
</evidence>
<comment type="catalytic activity">
    <reaction evidence="14">
        <text>resolvin D1 + NAD(+) = 17-oxoresolvin D1 + NADH + H(+)</text>
        <dbReference type="Rhea" id="RHEA:50128"/>
        <dbReference type="ChEBI" id="CHEBI:15378"/>
        <dbReference type="ChEBI" id="CHEBI:57540"/>
        <dbReference type="ChEBI" id="CHEBI:57945"/>
        <dbReference type="ChEBI" id="CHEBI:132079"/>
        <dbReference type="ChEBI" id="CHEBI:132081"/>
    </reaction>
    <physiologicalReaction direction="left-to-right" evidence="14">
        <dbReference type="Rhea" id="RHEA:50129"/>
    </physiologicalReaction>
</comment>
<evidence type="ECO:0000256" key="13">
    <source>
        <dbReference type="ARBA" id="ARBA00048144"/>
    </source>
</evidence>
<comment type="catalytic activity">
    <reaction evidence="11">
        <text>14-hydroxy-(4Z,7Z,10Z,12E,16Z,19Z)-docosahexaenoate + NAD(+) = 14-oxo-(4Z,7Z,10Z,12E,16Z,19Z)-docosahexaenoate + NADH + H(+)</text>
        <dbReference type="Rhea" id="RHEA:48952"/>
        <dbReference type="ChEBI" id="CHEBI:15378"/>
        <dbReference type="ChEBI" id="CHEBI:57540"/>
        <dbReference type="ChEBI" id="CHEBI:57945"/>
        <dbReference type="ChEBI" id="CHEBI:90866"/>
        <dbReference type="ChEBI" id="CHEBI:90867"/>
    </reaction>
    <physiologicalReaction direction="left-to-right" evidence="11">
        <dbReference type="Rhea" id="RHEA:48953"/>
    </physiologicalReaction>
</comment>
<dbReference type="PANTHER" id="PTHR44229">
    <property type="entry name" value="15-HYDROXYPROSTAGLANDIN DEHYDROGENASE [NAD(+)]"/>
    <property type="match status" value="1"/>
</dbReference>
<comment type="similarity">
    <text evidence="1">Belongs to the short-chain dehydrogenases/reductases (SDR) family.</text>
</comment>
<evidence type="ECO:0000256" key="21">
    <source>
        <dbReference type="ARBA" id="ARBA00049188"/>
    </source>
</evidence>
<dbReference type="PANTHER" id="PTHR44229:SF4">
    <property type="entry name" value="15-HYDROXYPROSTAGLANDIN DEHYDROGENASE [NAD(+)]"/>
    <property type="match status" value="1"/>
</dbReference>
<evidence type="ECO:0000256" key="15">
    <source>
        <dbReference type="ARBA" id="ARBA00048393"/>
    </source>
</evidence>
<comment type="function">
    <text evidence="8">Catalyzes the NAD-dependent dehydrogenation (oxidation) of a broad array of hydroxylated polyunsaturated fatty acids (mainly eicosanoids and docosanoids, including prostaglandins, lipoxins and resolvins), yielding their corresponding keto (oxo) metabolites. Decreases the levels of the pro-proliferative prostaglandins such as prostaglandin E2 (whose activity is increased in cancer because of an increase in the expression of cyclooxygenase 2) and generates oxo-fatty acid products that can profoundly influence cell function by abrogating pro-inflammatory cytokine expression. Converts resolvins E1, D1 and D2 to their oxo products, which represents a mode of resolvin inactivation. Resolvin E1 plays important roles during the resolution phase of acute inflammation, while resolvins D1 and D2 have a unique role in obesity-induced adipose inflammation.</text>
</comment>
<comment type="catalytic activity">
    <reaction evidence="20">
        <text>(15S)-hydroxy-(5Z,8Z,11Z,13E)-eicosatetraenoate + NAD(+) = 15-oxo-(5Z,8Z,11Z,13E)-eicosatetraenoate + NADH + H(+)</text>
        <dbReference type="Rhea" id="RHEA:23260"/>
        <dbReference type="ChEBI" id="CHEBI:15378"/>
        <dbReference type="ChEBI" id="CHEBI:57409"/>
        <dbReference type="ChEBI" id="CHEBI:57410"/>
        <dbReference type="ChEBI" id="CHEBI:57540"/>
        <dbReference type="ChEBI" id="CHEBI:57945"/>
        <dbReference type="EC" id="1.1.1.232"/>
    </reaction>
    <physiologicalReaction direction="left-to-right" evidence="20">
        <dbReference type="Rhea" id="RHEA:23261"/>
    </physiologicalReaction>
</comment>
<proteinExistence type="inferred from homology"/>
<comment type="catalytic activity">
    <reaction evidence="19">
        <text>resolvin D2 + NAD(+) = 16-oxoresolvin D2 + NADH + H(+)</text>
        <dbReference type="Rhea" id="RHEA:53588"/>
        <dbReference type="ChEBI" id="CHEBI:15378"/>
        <dbReference type="ChEBI" id="CHEBI:57540"/>
        <dbReference type="ChEBI" id="CHEBI:57945"/>
        <dbReference type="ChEBI" id="CHEBI:133367"/>
        <dbReference type="ChEBI" id="CHEBI:137498"/>
    </reaction>
    <physiologicalReaction direction="left-to-right" evidence="19">
        <dbReference type="Rhea" id="RHEA:53589"/>
    </physiologicalReaction>
</comment>
<evidence type="ECO:0000256" key="11">
    <source>
        <dbReference type="ARBA" id="ARBA00048008"/>
    </source>
</evidence>
<dbReference type="EC" id="1.1.1.232" evidence="4"/>
<comment type="catalytic activity">
    <reaction evidence="17">
        <text>prostaglandin A1 + NAD(+) = 15-oxo-prostaglandin A1 + NADH + H(+)</text>
        <dbReference type="Rhea" id="RHEA:41263"/>
        <dbReference type="ChEBI" id="CHEBI:15378"/>
        <dbReference type="ChEBI" id="CHEBI:57398"/>
        <dbReference type="ChEBI" id="CHEBI:57540"/>
        <dbReference type="ChEBI" id="CHEBI:57945"/>
        <dbReference type="ChEBI" id="CHEBI:85072"/>
    </reaction>
    <physiologicalReaction direction="left-to-right" evidence="17">
        <dbReference type="Rhea" id="RHEA:41264"/>
    </physiologicalReaction>
</comment>
<evidence type="ECO:0000256" key="20">
    <source>
        <dbReference type="ARBA" id="ARBA00049151"/>
    </source>
</evidence>
<comment type="catalytic activity">
    <reaction evidence="10">
        <text>resolvin D1 + NAD(+) = 8-oxoresolvin D1 + NADH + H(+)</text>
        <dbReference type="Rhea" id="RHEA:50124"/>
        <dbReference type="ChEBI" id="CHEBI:15378"/>
        <dbReference type="ChEBI" id="CHEBI:57540"/>
        <dbReference type="ChEBI" id="CHEBI:57945"/>
        <dbReference type="ChEBI" id="CHEBI:132079"/>
        <dbReference type="ChEBI" id="CHEBI:132080"/>
    </reaction>
    <physiologicalReaction direction="left-to-right" evidence="10">
        <dbReference type="Rhea" id="RHEA:50125"/>
    </physiologicalReaction>
</comment>
<comment type="catalytic activity">
    <reaction evidence="21">
        <text>resolvin E1 + NAD(+) = 18-oxo-resolvin E1 + NADH + H(+)</text>
        <dbReference type="Rhea" id="RHEA:49244"/>
        <dbReference type="ChEBI" id="CHEBI:15378"/>
        <dbReference type="ChEBI" id="CHEBI:57540"/>
        <dbReference type="ChEBI" id="CHEBI:57945"/>
        <dbReference type="ChEBI" id="CHEBI:91000"/>
        <dbReference type="ChEBI" id="CHEBI:91001"/>
    </reaction>
    <physiologicalReaction direction="left-to-right" evidence="21">
        <dbReference type="Rhea" id="RHEA:49245"/>
    </physiologicalReaction>
</comment>
<comment type="catalytic activity">
    <reaction evidence="18">
        <text>prostaglandin E2 + NAD(+) = 15-oxoprostaglandin E2 + NADH + H(+)</text>
        <dbReference type="Rhea" id="RHEA:11876"/>
        <dbReference type="ChEBI" id="CHEBI:15378"/>
        <dbReference type="ChEBI" id="CHEBI:57400"/>
        <dbReference type="ChEBI" id="CHEBI:57540"/>
        <dbReference type="ChEBI" id="CHEBI:57945"/>
        <dbReference type="ChEBI" id="CHEBI:606564"/>
        <dbReference type="EC" id="1.1.1.141"/>
    </reaction>
    <physiologicalReaction direction="left-to-right" evidence="18">
        <dbReference type="Rhea" id="RHEA:11877"/>
    </physiologicalReaction>
</comment>
<evidence type="ECO:0000256" key="12">
    <source>
        <dbReference type="ARBA" id="ARBA00048140"/>
    </source>
</evidence>
<evidence type="ECO:0000256" key="16">
    <source>
        <dbReference type="ARBA" id="ARBA00048535"/>
    </source>
</evidence>
<dbReference type="Pfam" id="PF00106">
    <property type="entry name" value="adh_short"/>
    <property type="match status" value="1"/>
</dbReference>
<evidence type="ECO:0000256" key="6">
    <source>
        <dbReference type="ARBA" id="ARBA00041812"/>
    </source>
</evidence>
<dbReference type="Gene3D" id="3.40.50.720">
    <property type="entry name" value="NAD(P)-binding Rossmann-like Domain"/>
    <property type="match status" value="1"/>
</dbReference>
<dbReference type="GO" id="GO:0016404">
    <property type="term" value="F:15-hydroxyprostaglandin dehydrogenase (NAD+) activity"/>
    <property type="evidence" value="ECO:0007669"/>
    <property type="project" value="UniProtKB-EC"/>
</dbReference>
<dbReference type="EMBL" id="OV725080">
    <property type="protein sequence ID" value="CAH1398497.1"/>
    <property type="molecule type" value="Genomic_DNA"/>
</dbReference>
<name>A0A9P0HAP9_NEZVI</name>
<evidence type="ECO:0000256" key="2">
    <source>
        <dbReference type="ARBA" id="ARBA00023002"/>
    </source>
</evidence>
<organism evidence="22 23">
    <name type="scientific">Nezara viridula</name>
    <name type="common">Southern green stink bug</name>
    <name type="synonym">Cimex viridulus</name>
    <dbReference type="NCBI Taxonomy" id="85310"/>
    <lineage>
        <taxon>Eukaryota</taxon>
        <taxon>Metazoa</taxon>
        <taxon>Ecdysozoa</taxon>
        <taxon>Arthropoda</taxon>
        <taxon>Hexapoda</taxon>
        <taxon>Insecta</taxon>
        <taxon>Pterygota</taxon>
        <taxon>Neoptera</taxon>
        <taxon>Paraneoptera</taxon>
        <taxon>Hemiptera</taxon>
        <taxon>Heteroptera</taxon>
        <taxon>Panheteroptera</taxon>
        <taxon>Pentatomomorpha</taxon>
        <taxon>Pentatomoidea</taxon>
        <taxon>Pentatomidae</taxon>
        <taxon>Pentatominae</taxon>
        <taxon>Nezara</taxon>
    </lineage>
</organism>
<dbReference type="Proteomes" id="UP001152798">
    <property type="component" value="Chromosome 4"/>
</dbReference>
<evidence type="ECO:0000256" key="7">
    <source>
        <dbReference type="ARBA" id="ARBA00042026"/>
    </source>
</evidence>
<comment type="catalytic activity">
    <reaction evidence="13">
        <text>(11R)-hydroxy-(5Z,8Z,12E,14Z)-eicosatetraenoate + NAD(+) = 11-oxo-(5Z,8Z,12E,14Z)-eicosatetraenoate + NADH + H(+)</text>
        <dbReference type="Rhea" id="RHEA:48640"/>
        <dbReference type="ChEBI" id="CHEBI:15378"/>
        <dbReference type="ChEBI" id="CHEBI:57540"/>
        <dbReference type="ChEBI" id="CHEBI:57945"/>
        <dbReference type="ChEBI" id="CHEBI:78836"/>
        <dbReference type="ChEBI" id="CHEBI:90697"/>
    </reaction>
    <physiologicalReaction direction="left-to-right" evidence="13">
        <dbReference type="Rhea" id="RHEA:48641"/>
    </physiologicalReaction>
</comment>
<evidence type="ECO:0000256" key="19">
    <source>
        <dbReference type="ARBA" id="ARBA00048921"/>
    </source>
</evidence>
<dbReference type="GO" id="GO:0047034">
    <property type="term" value="F:15-hydroxyicosatetraenoate dehydrogenase activity"/>
    <property type="evidence" value="ECO:0007669"/>
    <property type="project" value="UniProtKB-EC"/>
</dbReference>
<comment type="catalytic activity">
    <reaction evidence="16">
        <text>lipoxin A4 + NAD(+) = 15-oxo-(5S,6R)-dihydroxy-(7E,9E,11Z,13E)-eicosatetraenoate + NADH + H(+)</text>
        <dbReference type="Rhea" id="RHEA:41572"/>
        <dbReference type="ChEBI" id="CHEBI:15378"/>
        <dbReference type="ChEBI" id="CHEBI:57540"/>
        <dbReference type="ChEBI" id="CHEBI:57945"/>
        <dbReference type="ChEBI" id="CHEBI:67026"/>
        <dbReference type="ChEBI" id="CHEBI:78311"/>
    </reaction>
    <physiologicalReaction direction="left-to-right" evidence="16">
        <dbReference type="Rhea" id="RHEA:41573"/>
    </physiologicalReaction>
</comment>
<evidence type="ECO:0000256" key="3">
    <source>
        <dbReference type="ARBA" id="ARBA00038968"/>
    </source>
</evidence>
<keyword evidence="2" id="KW-0560">Oxidoreductase</keyword>
<dbReference type="PRINTS" id="PR00081">
    <property type="entry name" value="GDHRDH"/>
</dbReference>
<comment type="catalytic activity">
    <reaction evidence="9">
        <text>prostaglandin E1 + NAD(+) = 15-oxoprostaglandin E1 + NADH + H(+)</text>
        <dbReference type="Rhea" id="RHEA:16477"/>
        <dbReference type="ChEBI" id="CHEBI:15378"/>
        <dbReference type="ChEBI" id="CHEBI:57397"/>
        <dbReference type="ChEBI" id="CHEBI:57401"/>
        <dbReference type="ChEBI" id="CHEBI:57540"/>
        <dbReference type="ChEBI" id="CHEBI:57945"/>
    </reaction>
    <physiologicalReaction direction="left-to-right" evidence="9">
        <dbReference type="Rhea" id="RHEA:16478"/>
    </physiologicalReaction>
</comment>
<gene>
    <name evidence="22" type="ORF">NEZAVI_LOCUS8132</name>
</gene>
<dbReference type="AlphaFoldDB" id="A0A9P0HAP9"/>
<evidence type="ECO:0000256" key="5">
    <source>
        <dbReference type="ARBA" id="ARBA00040276"/>
    </source>
</evidence>
<dbReference type="EC" id="1.1.1.141" evidence="3"/>
<sequence length="270" mass="29499">MASTEGSKLMDVKGKIALITGGATGIGLAMADSLLAAGLKKVYISGIIDKDGEKAVQEMTKKHGENRSVYKHLDVRNHQQFEDTFKEIVSKEGGCDILINNAGLVNENDLQLLMEVNLFGVMRGCQLALKYLNKGGCVMCTSSLSGFEAYCPYLIAYNASKHGVLGAVKSYGHPELFAEHNIRYMSIAPGVTDTTICALPPTYHFNEEWGKKGVAAFYSEVPQRTESVAKATLYMIENAPTGSIWVVMKNQLFAVTLPDRESCQKKVMDL</sequence>
<dbReference type="OrthoDB" id="417891at2759"/>
<accession>A0A9P0HAP9</accession>
<dbReference type="GO" id="GO:0005737">
    <property type="term" value="C:cytoplasm"/>
    <property type="evidence" value="ECO:0007669"/>
    <property type="project" value="TreeGrafter"/>
</dbReference>
<evidence type="ECO:0000256" key="14">
    <source>
        <dbReference type="ARBA" id="ARBA00048170"/>
    </source>
</evidence>
<evidence type="ECO:0000256" key="9">
    <source>
        <dbReference type="ARBA" id="ARBA00047325"/>
    </source>
</evidence>
<protein>
    <recommendedName>
        <fullName evidence="5">15-hydroxyprostaglandin dehydrogenase [NAD(+)]</fullName>
        <ecNumber evidence="3">1.1.1.141</ecNumber>
        <ecNumber evidence="4">1.1.1.232</ecNumber>
    </recommendedName>
    <alternativeName>
        <fullName evidence="7">Eicosanoid/docosanoid dehydrogenase [NAD(+)]</fullName>
    </alternativeName>
    <alternativeName>
        <fullName evidence="6">Prostaglandin dehydrogenase 1</fullName>
    </alternativeName>
</protein>
<evidence type="ECO:0000256" key="8">
    <source>
        <dbReference type="ARBA" id="ARBA00045705"/>
    </source>
</evidence>
<evidence type="ECO:0000313" key="22">
    <source>
        <dbReference type="EMBL" id="CAH1398497.1"/>
    </source>
</evidence>
<dbReference type="InterPro" id="IPR036291">
    <property type="entry name" value="NAD(P)-bd_dom_sf"/>
</dbReference>
<evidence type="ECO:0000256" key="18">
    <source>
        <dbReference type="ARBA" id="ARBA00048739"/>
    </source>
</evidence>
<reference evidence="22" key="1">
    <citation type="submission" date="2022-01" db="EMBL/GenBank/DDBJ databases">
        <authorList>
            <person name="King R."/>
        </authorList>
    </citation>
    <scope>NUCLEOTIDE SEQUENCE</scope>
</reference>
<evidence type="ECO:0000313" key="23">
    <source>
        <dbReference type="Proteomes" id="UP001152798"/>
    </source>
</evidence>
<comment type="catalytic activity">
    <reaction evidence="15">
        <text>resolvin D2 + NAD(+) = 7-oxoresolvin D2 + NADH + H(+)</text>
        <dbReference type="Rhea" id="RHEA:53584"/>
        <dbReference type="ChEBI" id="CHEBI:15378"/>
        <dbReference type="ChEBI" id="CHEBI:57540"/>
        <dbReference type="ChEBI" id="CHEBI:57945"/>
        <dbReference type="ChEBI" id="CHEBI:133367"/>
        <dbReference type="ChEBI" id="CHEBI:137497"/>
    </reaction>
    <physiologicalReaction direction="left-to-right" evidence="15">
        <dbReference type="Rhea" id="RHEA:53585"/>
    </physiologicalReaction>
</comment>
<comment type="catalytic activity">
    <reaction evidence="12">
        <text>15-oxo-(5S,6R)-dihydroxy-(7E,9E,11Z)-eicosatrienoate + NADH + H(+) = (5S,6R,15S)-trihydroxy-(7E,9E,11Z)-eicosatrienoate + NAD(+)</text>
        <dbReference type="Rhea" id="RHEA:41596"/>
        <dbReference type="ChEBI" id="CHEBI:15378"/>
        <dbReference type="ChEBI" id="CHEBI:57540"/>
        <dbReference type="ChEBI" id="CHEBI:57945"/>
        <dbReference type="ChEBI" id="CHEBI:78325"/>
        <dbReference type="ChEBI" id="CHEBI:78329"/>
    </reaction>
    <physiologicalReaction direction="left-to-right" evidence="12">
        <dbReference type="Rhea" id="RHEA:41597"/>
    </physiologicalReaction>
</comment>